<protein>
    <submittedName>
        <fullName evidence="2">Lpg1974 family pore-forming outer membrane protein</fullName>
    </submittedName>
</protein>
<keyword evidence="1" id="KW-0732">Signal</keyword>
<comment type="caution">
    <text evidence="2">The sequence shown here is derived from an EMBL/GenBank/DDBJ whole genome shotgun (WGS) entry which is preliminary data.</text>
</comment>
<keyword evidence="3" id="KW-1185">Reference proteome</keyword>
<dbReference type="InterPro" id="IPR007825">
    <property type="entry name" value="Major_OMP_Legionella"/>
</dbReference>
<feature type="chain" id="PRO_5045223561" evidence="1">
    <location>
        <begin position="21"/>
        <end position="326"/>
    </location>
</feature>
<dbReference type="Proteomes" id="UP001615550">
    <property type="component" value="Unassembled WGS sequence"/>
</dbReference>
<sequence>MLKKTTIAVLGLLASGYAAAGTMGPVCTPGNVTVPCEARKWELGADALYMQPIYSAHKSLQLVPNGTTATVSSEVADVRDDWSWGFRVMGSFYFNTGNDITVNWTHLDSKADFNNIFAPLAIPSVGFVQVPANYESRDHFDQANIVLGQHVDVSARKQMRFFGGMQYANIQSNATNYLNAPLIPVLFGSTVSVFNNTDFKGIGPVAGIDYSYALFNGLSVTANGTGSILVGTSRYHEGFVVDNAHAILLDVYARNKAIVPSLEAKLGLNYAHAFWEGTLNIDAGYQALNYFNALAAQEFQSPTAPVRTVNYGLFGPYFGLKYVGNA</sequence>
<feature type="signal peptide" evidence="1">
    <location>
        <begin position="1"/>
        <end position="20"/>
    </location>
</feature>
<accession>A0ABW8D7Q8</accession>
<organism evidence="2 3">
    <name type="scientific">Legionella lytica</name>
    <dbReference type="NCBI Taxonomy" id="96232"/>
    <lineage>
        <taxon>Bacteria</taxon>
        <taxon>Pseudomonadati</taxon>
        <taxon>Pseudomonadota</taxon>
        <taxon>Gammaproteobacteria</taxon>
        <taxon>Legionellales</taxon>
        <taxon>Legionellaceae</taxon>
        <taxon>Legionella</taxon>
    </lineage>
</organism>
<proteinExistence type="predicted"/>
<evidence type="ECO:0000313" key="2">
    <source>
        <dbReference type="EMBL" id="MFJ1268745.1"/>
    </source>
</evidence>
<evidence type="ECO:0000313" key="3">
    <source>
        <dbReference type="Proteomes" id="UP001615550"/>
    </source>
</evidence>
<dbReference type="Pfam" id="PF05150">
    <property type="entry name" value="Legionella_OMP"/>
    <property type="match status" value="1"/>
</dbReference>
<evidence type="ECO:0000256" key="1">
    <source>
        <dbReference type="SAM" id="SignalP"/>
    </source>
</evidence>
<gene>
    <name evidence="2" type="ORF">ACD661_09285</name>
</gene>
<dbReference type="RefSeq" id="WP_400187584.1">
    <property type="nucleotide sequence ID" value="NZ_JBGORX010000002.1"/>
</dbReference>
<name>A0ABW8D7Q8_9GAMM</name>
<reference evidence="2 3" key="1">
    <citation type="submission" date="2024-08" db="EMBL/GenBank/DDBJ databases">
        <title>Draft Genome Sequence of Legionella lytica strain DSB2004, Isolated From a Fire Sprinkler System.</title>
        <authorList>
            <person name="Everhart A.D."/>
            <person name="Kidane D.T."/>
            <person name="Farone A.L."/>
            <person name="Farone M.B."/>
        </authorList>
    </citation>
    <scope>NUCLEOTIDE SEQUENCE [LARGE SCALE GENOMIC DNA]</scope>
    <source>
        <strain evidence="2 3">DSB2004</strain>
    </source>
</reference>
<dbReference type="EMBL" id="JBGORX010000002">
    <property type="protein sequence ID" value="MFJ1268745.1"/>
    <property type="molecule type" value="Genomic_DNA"/>
</dbReference>